<dbReference type="AlphaFoldDB" id="A0A645HY49"/>
<evidence type="ECO:0000259" key="1">
    <source>
        <dbReference type="Pfam" id="PF25137"/>
    </source>
</evidence>
<name>A0A645HY49_9ZZZZ</name>
<protein>
    <recommendedName>
        <fullName evidence="1">Fe-containing alcohol dehydrogenase-like C-terminal domain-containing protein</fullName>
    </recommendedName>
</protein>
<dbReference type="Gene3D" id="1.20.1090.10">
    <property type="entry name" value="Dehydroquinate synthase-like - alpha domain"/>
    <property type="match status" value="1"/>
</dbReference>
<dbReference type="EMBL" id="VSSQ01101299">
    <property type="protein sequence ID" value="MPN43109.1"/>
    <property type="molecule type" value="Genomic_DNA"/>
</dbReference>
<reference evidence="2" key="1">
    <citation type="submission" date="2019-08" db="EMBL/GenBank/DDBJ databases">
        <authorList>
            <person name="Kucharzyk K."/>
            <person name="Murdoch R.W."/>
            <person name="Higgins S."/>
            <person name="Loffler F."/>
        </authorList>
    </citation>
    <scope>NUCLEOTIDE SEQUENCE</scope>
</reference>
<accession>A0A645HY49</accession>
<gene>
    <name evidence="2" type="ORF">SDC9_190668</name>
</gene>
<proteinExistence type="predicted"/>
<feature type="domain" description="Fe-containing alcohol dehydrogenase-like C-terminal" evidence="1">
    <location>
        <begin position="2"/>
        <end position="65"/>
    </location>
</feature>
<organism evidence="2">
    <name type="scientific">bioreactor metagenome</name>
    <dbReference type="NCBI Taxonomy" id="1076179"/>
    <lineage>
        <taxon>unclassified sequences</taxon>
        <taxon>metagenomes</taxon>
        <taxon>ecological metagenomes</taxon>
    </lineage>
</organism>
<sequence length="67" mass="7842">MDIAKEAIKRLSDFFFNTLQLTSNFTDLNIDETNFEIMAKKSCEDSILEGFKPLNQKDIKKIYEMCL</sequence>
<evidence type="ECO:0000313" key="2">
    <source>
        <dbReference type="EMBL" id="MPN43109.1"/>
    </source>
</evidence>
<dbReference type="Pfam" id="PF25137">
    <property type="entry name" value="ADH_Fe_C"/>
    <property type="match status" value="1"/>
</dbReference>
<dbReference type="InterPro" id="IPR056798">
    <property type="entry name" value="ADH_Fe_C"/>
</dbReference>
<comment type="caution">
    <text evidence="2">The sequence shown here is derived from an EMBL/GenBank/DDBJ whole genome shotgun (WGS) entry which is preliminary data.</text>
</comment>